<dbReference type="RefSeq" id="XP_040623891.1">
    <property type="nucleotide sequence ID" value="XM_040769391.1"/>
</dbReference>
<dbReference type="Proteomes" id="UP000030653">
    <property type="component" value="Unassembled WGS sequence"/>
</dbReference>
<name>M5FPD5_DACPD</name>
<dbReference type="EMBL" id="JH795879">
    <property type="protein sequence ID" value="EJT96993.1"/>
    <property type="molecule type" value="Genomic_DNA"/>
</dbReference>
<gene>
    <name evidence="1" type="ORF">DACRYDRAFT_112323</name>
</gene>
<organism evidence="1 2">
    <name type="scientific">Dacryopinax primogenitus (strain DJM 731)</name>
    <name type="common">Brown rot fungus</name>
    <dbReference type="NCBI Taxonomy" id="1858805"/>
    <lineage>
        <taxon>Eukaryota</taxon>
        <taxon>Fungi</taxon>
        <taxon>Dikarya</taxon>
        <taxon>Basidiomycota</taxon>
        <taxon>Agaricomycotina</taxon>
        <taxon>Dacrymycetes</taxon>
        <taxon>Dacrymycetales</taxon>
        <taxon>Dacrymycetaceae</taxon>
        <taxon>Dacryopinax</taxon>
    </lineage>
</organism>
<keyword evidence="2" id="KW-1185">Reference proteome</keyword>
<evidence type="ECO:0000313" key="2">
    <source>
        <dbReference type="Proteomes" id="UP000030653"/>
    </source>
</evidence>
<dbReference type="GeneID" id="63684453"/>
<evidence type="ECO:0000313" key="1">
    <source>
        <dbReference type="EMBL" id="EJT96993.1"/>
    </source>
</evidence>
<dbReference type="HOGENOM" id="CLU_2605976_0_0_1"/>
<protein>
    <submittedName>
        <fullName evidence="1">Uncharacterized protein</fullName>
    </submittedName>
</protein>
<proteinExistence type="predicted"/>
<reference evidence="1 2" key="1">
    <citation type="journal article" date="2012" name="Science">
        <title>The Paleozoic origin of enzymatic lignin decomposition reconstructed from 31 fungal genomes.</title>
        <authorList>
            <person name="Floudas D."/>
            <person name="Binder M."/>
            <person name="Riley R."/>
            <person name="Barry K."/>
            <person name="Blanchette R.A."/>
            <person name="Henrissat B."/>
            <person name="Martinez A.T."/>
            <person name="Otillar R."/>
            <person name="Spatafora J.W."/>
            <person name="Yadav J.S."/>
            <person name="Aerts A."/>
            <person name="Benoit I."/>
            <person name="Boyd A."/>
            <person name="Carlson A."/>
            <person name="Copeland A."/>
            <person name="Coutinho P.M."/>
            <person name="de Vries R.P."/>
            <person name="Ferreira P."/>
            <person name="Findley K."/>
            <person name="Foster B."/>
            <person name="Gaskell J."/>
            <person name="Glotzer D."/>
            <person name="Gorecki P."/>
            <person name="Heitman J."/>
            <person name="Hesse C."/>
            <person name="Hori C."/>
            <person name="Igarashi K."/>
            <person name="Jurgens J.A."/>
            <person name="Kallen N."/>
            <person name="Kersten P."/>
            <person name="Kohler A."/>
            <person name="Kuees U."/>
            <person name="Kumar T.K.A."/>
            <person name="Kuo A."/>
            <person name="LaButti K."/>
            <person name="Larrondo L.F."/>
            <person name="Lindquist E."/>
            <person name="Ling A."/>
            <person name="Lombard V."/>
            <person name="Lucas S."/>
            <person name="Lundell T."/>
            <person name="Martin R."/>
            <person name="McLaughlin D.J."/>
            <person name="Morgenstern I."/>
            <person name="Morin E."/>
            <person name="Murat C."/>
            <person name="Nagy L.G."/>
            <person name="Nolan M."/>
            <person name="Ohm R.A."/>
            <person name="Patyshakuliyeva A."/>
            <person name="Rokas A."/>
            <person name="Ruiz-Duenas F.J."/>
            <person name="Sabat G."/>
            <person name="Salamov A."/>
            <person name="Samejima M."/>
            <person name="Schmutz J."/>
            <person name="Slot J.C."/>
            <person name="St John F."/>
            <person name="Stenlid J."/>
            <person name="Sun H."/>
            <person name="Sun S."/>
            <person name="Syed K."/>
            <person name="Tsang A."/>
            <person name="Wiebenga A."/>
            <person name="Young D."/>
            <person name="Pisabarro A."/>
            <person name="Eastwood D.C."/>
            <person name="Martin F."/>
            <person name="Cullen D."/>
            <person name="Grigoriev I.V."/>
            <person name="Hibbett D.S."/>
        </authorList>
    </citation>
    <scope>NUCLEOTIDE SEQUENCE [LARGE SCALE GENOMIC DNA]</scope>
    <source>
        <strain evidence="1 2">DJM-731 SS1</strain>
    </source>
</reference>
<sequence length="79" mass="8986">MDSLSWLIILLTALLISLLLWFALSSCLAHPIAHLSHSLWDTILAGAQAVEYAPSGRMRRAPREVFGEEWELERRGRRS</sequence>
<accession>M5FPD5</accession>
<dbReference type="AlphaFoldDB" id="M5FPD5"/>